<dbReference type="OrthoDB" id="5445534at2"/>
<dbReference type="EMBL" id="CP003273">
    <property type="protein sequence ID" value="AGL00085.1"/>
    <property type="molecule type" value="Genomic_DNA"/>
</dbReference>
<dbReference type="FunFam" id="3.40.50.1970:FF:000003">
    <property type="entry name" value="Alcohol dehydrogenase, iron-containing"/>
    <property type="match status" value="1"/>
</dbReference>
<accession>R4KHV3</accession>
<sequence>MNFNSHSFIIPGRVLFEQGGLAKLSGELKAKGLNKVLLASDRGLEAVGMVKRLEGLLSSGGVEYVTYLDIEANPSTETVDKGVQLYKENALEAIVCLGGGSPMDTAKAIAVLVTGGGKIQDYEGGHKVKGPVAPIIAIPTTAGTGSEVTPFAVITDKSKNYKLTVFSYAIIPELAILDPELITTLPPTVAAPTGLDALTHAVEAYISQAAYPFSDAMAEKAMELIGKYIRTFVANRANLEAASGMLLGSMFAGIAFSWARLGNVHAMAHPLGGFFNIPHGVANAVLLPVVLEYNALADHGKYAKIFNYIKDNKLINGFTPNVLVNEIRQLSNELGIPKNLTELGVSRETIHDMAIDAMKSGNIMVNPRQSTLADIEELYLRVL</sequence>
<dbReference type="PROSITE" id="PS00913">
    <property type="entry name" value="ADH_IRON_1"/>
    <property type="match status" value="1"/>
</dbReference>
<dbReference type="PROSITE" id="PS00060">
    <property type="entry name" value="ADH_IRON_2"/>
    <property type="match status" value="1"/>
</dbReference>
<evidence type="ECO:0000313" key="7">
    <source>
        <dbReference type="Proteomes" id="UP000013520"/>
    </source>
</evidence>
<dbReference type="RefSeq" id="WP_006523454.1">
    <property type="nucleotide sequence ID" value="NC_021184.1"/>
</dbReference>
<dbReference type="Gene3D" id="3.40.50.1970">
    <property type="match status" value="1"/>
</dbReference>
<evidence type="ECO:0000256" key="3">
    <source>
        <dbReference type="ARBA" id="ARBA00023027"/>
    </source>
</evidence>
<dbReference type="InterPro" id="IPR039697">
    <property type="entry name" value="Alcohol_dehydrogenase_Fe"/>
</dbReference>
<dbReference type="FunFam" id="1.20.1090.10:FF:000001">
    <property type="entry name" value="Aldehyde-alcohol dehydrogenase"/>
    <property type="match status" value="1"/>
</dbReference>
<dbReference type="KEGG" id="dgi:Desgi_0517"/>
<name>R4KHV3_9FIRM</name>
<dbReference type="InterPro" id="IPR018211">
    <property type="entry name" value="ADH_Fe_CS"/>
</dbReference>
<dbReference type="AlphaFoldDB" id="R4KHV3"/>
<evidence type="ECO:0000256" key="2">
    <source>
        <dbReference type="ARBA" id="ARBA00023002"/>
    </source>
</evidence>
<dbReference type="InterPro" id="IPR056798">
    <property type="entry name" value="ADH_Fe_C"/>
</dbReference>
<feature type="domain" description="Alcohol dehydrogenase iron-type/glycerol dehydrogenase GldA" evidence="4">
    <location>
        <begin position="11"/>
        <end position="179"/>
    </location>
</feature>
<keyword evidence="2" id="KW-0560">Oxidoreductase</keyword>
<dbReference type="Pfam" id="PF00465">
    <property type="entry name" value="Fe-ADH"/>
    <property type="match status" value="1"/>
</dbReference>
<dbReference type="PANTHER" id="PTHR11496">
    <property type="entry name" value="ALCOHOL DEHYDROGENASE"/>
    <property type="match status" value="1"/>
</dbReference>
<dbReference type="STRING" id="767817.Desgi_0517"/>
<dbReference type="CDD" id="cd08551">
    <property type="entry name" value="Fe-ADH"/>
    <property type="match status" value="1"/>
</dbReference>
<evidence type="ECO:0000259" key="5">
    <source>
        <dbReference type="Pfam" id="PF25137"/>
    </source>
</evidence>
<dbReference type="Gene3D" id="1.20.1090.10">
    <property type="entry name" value="Dehydroquinate synthase-like - alpha domain"/>
    <property type="match status" value="1"/>
</dbReference>
<keyword evidence="7" id="KW-1185">Reference proteome</keyword>
<feature type="domain" description="Fe-containing alcohol dehydrogenase-like C-terminal" evidence="5">
    <location>
        <begin position="191"/>
        <end position="381"/>
    </location>
</feature>
<dbReference type="Pfam" id="PF25137">
    <property type="entry name" value="ADH_Fe_C"/>
    <property type="match status" value="1"/>
</dbReference>
<dbReference type="GO" id="GO:0004022">
    <property type="term" value="F:alcohol dehydrogenase (NAD+) activity"/>
    <property type="evidence" value="ECO:0007669"/>
    <property type="project" value="UniProtKB-ARBA"/>
</dbReference>
<dbReference type="PANTHER" id="PTHR11496:SF102">
    <property type="entry name" value="ALCOHOL DEHYDROGENASE 4"/>
    <property type="match status" value="1"/>
</dbReference>
<evidence type="ECO:0000259" key="4">
    <source>
        <dbReference type="Pfam" id="PF00465"/>
    </source>
</evidence>
<dbReference type="InterPro" id="IPR001670">
    <property type="entry name" value="ADH_Fe/GldA"/>
</dbReference>
<comment type="similarity">
    <text evidence="1">Belongs to the iron-containing alcohol dehydrogenase family.</text>
</comment>
<proteinExistence type="inferred from homology"/>
<evidence type="ECO:0000313" key="6">
    <source>
        <dbReference type="EMBL" id="AGL00085.1"/>
    </source>
</evidence>
<reference evidence="6 7" key="1">
    <citation type="submission" date="2012-01" db="EMBL/GenBank/DDBJ databases">
        <title>Complete sequence of Desulfotomaculum gibsoniae DSM 7213.</title>
        <authorList>
            <consortium name="US DOE Joint Genome Institute"/>
            <person name="Lucas S."/>
            <person name="Han J."/>
            <person name="Lapidus A."/>
            <person name="Cheng J.-F."/>
            <person name="Goodwin L."/>
            <person name="Pitluck S."/>
            <person name="Peters L."/>
            <person name="Ovchinnikova G."/>
            <person name="Teshima H."/>
            <person name="Detter J.C."/>
            <person name="Han C."/>
            <person name="Tapia R."/>
            <person name="Land M."/>
            <person name="Hauser L."/>
            <person name="Kyrpides N."/>
            <person name="Ivanova N."/>
            <person name="Pagani I."/>
            <person name="Parshina S."/>
            <person name="Plugge C."/>
            <person name="Muyzer G."/>
            <person name="Kuever J."/>
            <person name="Ivanova A."/>
            <person name="Nazina T."/>
            <person name="Klenk H.-P."/>
            <person name="Brambilla E."/>
            <person name="Spring S."/>
            <person name="Stams A.F."/>
            <person name="Woyke T."/>
        </authorList>
    </citation>
    <scope>NUCLEOTIDE SEQUENCE [LARGE SCALE GENOMIC DNA]</scope>
    <source>
        <strain evidence="6 7">DSM 7213</strain>
    </source>
</reference>
<dbReference type="eggNOG" id="COG1454">
    <property type="taxonomic scope" value="Bacteria"/>
</dbReference>
<gene>
    <name evidence="6" type="ORF">Desgi_0517</name>
</gene>
<dbReference type="GO" id="GO:0046872">
    <property type="term" value="F:metal ion binding"/>
    <property type="evidence" value="ECO:0007669"/>
    <property type="project" value="InterPro"/>
</dbReference>
<keyword evidence="3" id="KW-0520">NAD</keyword>
<protein>
    <submittedName>
        <fullName evidence="6">Alcohol dehydrogenase, class IV</fullName>
    </submittedName>
</protein>
<dbReference type="HOGENOM" id="CLU_007207_0_0_9"/>
<organism evidence="6 7">
    <name type="scientific">Desulfoscipio gibsoniae DSM 7213</name>
    <dbReference type="NCBI Taxonomy" id="767817"/>
    <lineage>
        <taxon>Bacteria</taxon>
        <taxon>Bacillati</taxon>
        <taxon>Bacillota</taxon>
        <taxon>Clostridia</taxon>
        <taxon>Eubacteriales</taxon>
        <taxon>Desulfallaceae</taxon>
        <taxon>Desulfoscipio</taxon>
    </lineage>
</organism>
<dbReference type="Proteomes" id="UP000013520">
    <property type="component" value="Chromosome"/>
</dbReference>
<dbReference type="SUPFAM" id="SSF56796">
    <property type="entry name" value="Dehydroquinate synthase-like"/>
    <property type="match status" value="1"/>
</dbReference>
<evidence type="ECO:0000256" key="1">
    <source>
        <dbReference type="ARBA" id="ARBA00007358"/>
    </source>
</evidence>